<feature type="domain" description="Protein kinase" evidence="1">
    <location>
        <begin position="409"/>
        <end position="697"/>
    </location>
</feature>
<dbReference type="InterPro" id="IPR051681">
    <property type="entry name" value="Ser/Thr_Kinases-Pseudokinases"/>
</dbReference>
<gene>
    <name evidence="2" type="ORF">EV702DRAFT_1191868</name>
</gene>
<sequence>MYPANYPHEPAPEHDDTFSDFTSQISEKLKLARPCASGSFGDVYRLAIKNSKGTTEVAVKVFKIVPGGAMEKTENAMRRELIVWLRLKHPTIVPLLGTAKVESPFLALVSQWMPSGTLYMYLEPGTITDSAKAKGVADGLIYLHSNKVVHGDLHPVCPVVSLWDVALIHKPQANVLIDGSGNPRLTDFGLATVAGDAELQLSKTTVTRDLDPRWRAPEIIGINPETDPVRPNFKSDMYSFGGVMFFIVSGDIPWKEKKKPYLIILELLKGAIPARPNYLLDDHWNLIKKCWSSDPADRPQATEVITYIAVKITTIFRKTEMVESTIWTTAPKPAWIGADNHLTTSSTDSESPCIVSPSGSHSSFGFVEREDPCCERDLPSSLTQPCLKMGVDLKKYRDEPENLTRYITRTQNHPHSCGGFVNVWKCKLGSFPRSGKKMPPRNVAVKAFRGSSRNSEDMDRLIKKLRQEVFVWQQLEHSHILPLYGTADEFDIVPALVCPWMENGPLDQYLAKMRREQLPPKMHRLFLLLFQVVLGLQYLHSINIIHGDLMPSNVLIDENENALLADFGLSRLLADHEMSFFASHNSGATRWAAPEIISLEPNELVSKPNKASDIYSFGCVMMQVLSGHPPYFDMKVESLVVLAKSKGIPPTRPELPAIDNDYWCYIQRCWSTHVVERPSVDQVLDYIKAEHDRQKLFS</sequence>
<keyword evidence="2" id="KW-0808">Transferase</keyword>
<reference evidence="2" key="1">
    <citation type="journal article" date="2020" name="New Phytol.">
        <title>Comparative genomics reveals dynamic genome evolution in host specialist ectomycorrhizal fungi.</title>
        <authorList>
            <person name="Lofgren L.A."/>
            <person name="Nguyen N.H."/>
            <person name="Vilgalys R."/>
            <person name="Ruytinx J."/>
            <person name="Liao H.L."/>
            <person name="Branco S."/>
            <person name="Kuo A."/>
            <person name="LaButti K."/>
            <person name="Lipzen A."/>
            <person name="Andreopoulos W."/>
            <person name="Pangilinan J."/>
            <person name="Riley R."/>
            <person name="Hundley H."/>
            <person name="Na H."/>
            <person name="Barry K."/>
            <person name="Grigoriev I.V."/>
            <person name="Stajich J.E."/>
            <person name="Kennedy P.G."/>
        </authorList>
    </citation>
    <scope>NUCLEOTIDE SEQUENCE</scope>
    <source>
        <strain evidence="2">DOB743</strain>
    </source>
</reference>
<dbReference type="InterPro" id="IPR000719">
    <property type="entry name" value="Prot_kinase_dom"/>
</dbReference>
<evidence type="ECO:0000313" key="3">
    <source>
        <dbReference type="Proteomes" id="UP000714275"/>
    </source>
</evidence>
<keyword evidence="2" id="KW-0418">Kinase</keyword>
<dbReference type="InterPro" id="IPR001245">
    <property type="entry name" value="Ser-Thr/Tyr_kinase_cat_dom"/>
</dbReference>
<evidence type="ECO:0000259" key="1">
    <source>
        <dbReference type="PROSITE" id="PS50011"/>
    </source>
</evidence>
<evidence type="ECO:0000313" key="2">
    <source>
        <dbReference type="EMBL" id="KAG1783446.1"/>
    </source>
</evidence>
<dbReference type="GO" id="GO:0005524">
    <property type="term" value="F:ATP binding"/>
    <property type="evidence" value="ECO:0007669"/>
    <property type="project" value="InterPro"/>
</dbReference>
<organism evidence="2 3">
    <name type="scientific">Suillus placidus</name>
    <dbReference type="NCBI Taxonomy" id="48579"/>
    <lineage>
        <taxon>Eukaryota</taxon>
        <taxon>Fungi</taxon>
        <taxon>Dikarya</taxon>
        <taxon>Basidiomycota</taxon>
        <taxon>Agaricomycotina</taxon>
        <taxon>Agaricomycetes</taxon>
        <taxon>Agaricomycetidae</taxon>
        <taxon>Boletales</taxon>
        <taxon>Suillineae</taxon>
        <taxon>Suillaceae</taxon>
        <taxon>Suillus</taxon>
    </lineage>
</organism>
<dbReference type="AlphaFoldDB" id="A0A9P7A8L4"/>
<dbReference type="Pfam" id="PF07714">
    <property type="entry name" value="PK_Tyr_Ser-Thr"/>
    <property type="match status" value="1"/>
</dbReference>
<dbReference type="PROSITE" id="PS50011">
    <property type="entry name" value="PROTEIN_KINASE_DOM"/>
    <property type="match status" value="2"/>
</dbReference>
<dbReference type="EMBL" id="JABBWD010000002">
    <property type="protein sequence ID" value="KAG1783446.1"/>
    <property type="molecule type" value="Genomic_DNA"/>
</dbReference>
<dbReference type="GO" id="GO:0004674">
    <property type="term" value="F:protein serine/threonine kinase activity"/>
    <property type="evidence" value="ECO:0007669"/>
    <property type="project" value="TreeGrafter"/>
</dbReference>
<feature type="domain" description="Protein kinase" evidence="1">
    <location>
        <begin position="29"/>
        <end position="310"/>
    </location>
</feature>
<dbReference type="SUPFAM" id="SSF56112">
    <property type="entry name" value="Protein kinase-like (PK-like)"/>
    <property type="match status" value="2"/>
</dbReference>
<name>A0A9P7A8L4_9AGAM</name>
<proteinExistence type="predicted"/>
<dbReference type="OrthoDB" id="2672723at2759"/>
<dbReference type="Pfam" id="PF00069">
    <property type="entry name" value="Pkinase"/>
    <property type="match status" value="1"/>
</dbReference>
<accession>A0A9P7A8L4</accession>
<protein>
    <submittedName>
        <fullName evidence="2">Kinase-like domain-containing protein</fullName>
    </submittedName>
</protein>
<dbReference type="Proteomes" id="UP000714275">
    <property type="component" value="Unassembled WGS sequence"/>
</dbReference>
<keyword evidence="3" id="KW-1185">Reference proteome</keyword>
<dbReference type="InterPro" id="IPR011009">
    <property type="entry name" value="Kinase-like_dom_sf"/>
</dbReference>
<dbReference type="Gene3D" id="1.10.510.10">
    <property type="entry name" value="Transferase(Phosphotransferase) domain 1"/>
    <property type="match status" value="2"/>
</dbReference>
<dbReference type="PANTHER" id="PTHR44329:SF214">
    <property type="entry name" value="PROTEIN KINASE DOMAIN-CONTAINING PROTEIN"/>
    <property type="match status" value="1"/>
</dbReference>
<dbReference type="PANTHER" id="PTHR44329">
    <property type="entry name" value="SERINE/THREONINE-PROTEIN KINASE TNNI3K-RELATED"/>
    <property type="match status" value="1"/>
</dbReference>
<comment type="caution">
    <text evidence="2">The sequence shown here is derived from an EMBL/GenBank/DDBJ whole genome shotgun (WGS) entry which is preliminary data.</text>
</comment>